<proteinExistence type="predicted"/>
<dbReference type="EMBL" id="JBIBSM010000025">
    <property type="protein sequence ID" value="MFF8280732.1"/>
    <property type="molecule type" value="Genomic_DNA"/>
</dbReference>
<keyword evidence="2" id="KW-1185">Reference proteome</keyword>
<reference evidence="1 2" key="1">
    <citation type="submission" date="2024-10" db="EMBL/GenBank/DDBJ databases">
        <title>The Natural Products Discovery Center: Release of the First 8490 Sequenced Strains for Exploring Actinobacteria Biosynthetic Diversity.</title>
        <authorList>
            <person name="Kalkreuter E."/>
            <person name="Kautsar S.A."/>
            <person name="Yang D."/>
            <person name="Bader C.D."/>
            <person name="Teijaro C.N."/>
            <person name="Fluegel L."/>
            <person name="Davis C.M."/>
            <person name="Simpson J.R."/>
            <person name="Lauterbach L."/>
            <person name="Steele A.D."/>
            <person name="Gui C."/>
            <person name="Meng S."/>
            <person name="Li G."/>
            <person name="Viehrig K."/>
            <person name="Ye F."/>
            <person name="Su P."/>
            <person name="Kiefer A.F."/>
            <person name="Nichols A."/>
            <person name="Cepeda A.J."/>
            <person name="Yan W."/>
            <person name="Fan B."/>
            <person name="Jiang Y."/>
            <person name="Adhikari A."/>
            <person name="Zheng C.-J."/>
            <person name="Schuster L."/>
            <person name="Cowan T.M."/>
            <person name="Smanski M.J."/>
            <person name="Chevrette M.G."/>
            <person name="De Carvalho L.P.S."/>
            <person name="Shen B."/>
        </authorList>
    </citation>
    <scope>NUCLEOTIDE SEQUENCE [LARGE SCALE GENOMIC DNA]</scope>
    <source>
        <strain evidence="1 2">NPDC015755</strain>
    </source>
</reference>
<name>A0ABW6YLG3_9ACTN</name>
<protein>
    <submittedName>
        <fullName evidence="1">Acyl-CoA carboxylase subunit epsilon</fullName>
    </submittedName>
</protein>
<organism evidence="1 2">
    <name type="scientific">Streptomyces lateritius</name>
    <dbReference type="NCBI Taxonomy" id="67313"/>
    <lineage>
        <taxon>Bacteria</taxon>
        <taxon>Bacillati</taxon>
        <taxon>Actinomycetota</taxon>
        <taxon>Actinomycetes</taxon>
        <taxon>Kitasatosporales</taxon>
        <taxon>Streptomycetaceae</taxon>
        <taxon>Streptomyces</taxon>
    </lineage>
</organism>
<dbReference type="InterPro" id="IPR032716">
    <property type="entry name" value="ACC_epsilon"/>
</dbReference>
<sequence length="80" mass="8661">MSDGQCEQLIRVVKGSPTPGELAALTAVLMSRAAAACVEPDDTARRQQAVALWRRPDRVAGFDGPRSWRSAVRQPETRAA</sequence>
<dbReference type="RefSeq" id="WP_189602557.1">
    <property type="nucleotide sequence ID" value="NZ_BMTO01000037.1"/>
</dbReference>
<comment type="caution">
    <text evidence="1">The sequence shown here is derived from an EMBL/GenBank/DDBJ whole genome shotgun (WGS) entry which is preliminary data.</text>
</comment>
<evidence type="ECO:0000313" key="2">
    <source>
        <dbReference type="Proteomes" id="UP001603013"/>
    </source>
</evidence>
<dbReference type="Proteomes" id="UP001603013">
    <property type="component" value="Unassembled WGS sequence"/>
</dbReference>
<dbReference type="Pfam" id="PF13822">
    <property type="entry name" value="ACC_epsilon"/>
    <property type="match status" value="1"/>
</dbReference>
<gene>
    <name evidence="1" type="ORF">ACF05T_32505</name>
</gene>
<evidence type="ECO:0000313" key="1">
    <source>
        <dbReference type="EMBL" id="MFF8280732.1"/>
    </source>
</evidence>
<accession>A0ABW6YLG3</accession>